<feature type="signal peptide" evidence="1">
    <location>
        <begin position="1"/>
        <end position="29"/>
    </location>
</feature>
<organism evidence="2 3">
    <name type="scientific">Chryseosolibacter histidini</name>
    <dbReference type="NCBI Taxonomy" id="2782349"/>
    <lineage>
        <taxon>Bacteria</taxon>
        <taxon>Pseudomonadati</taxon>
        <taxon>Bacteroidota</taxon>
        <taxon>Cytophagia</taxon>
        <taxon>Cytophagales</taxon>
        <taxon>Chryseotaleaceae</taxon>
        <taxon>Chryseosolibacter</taxon>
    </lineage>
</organism>
<dbReference type="RefSeq" id="WP_254168073.1">
    <property type="nucleotide sequence ID" value="NZ_JAHESF010000030.1"/>
</dbReference>
<evidence type="ECO:0000256" key="1">
    <source>
        <dbReference type="SAM" id="SignalP"/>
    </source>
</evidence>
<dbReference type="AlphaFoldDB" id="A0AAP2GKZ3"/>
<name>A0AAP2GKZ3_9BACT</name>
<dbReference type="Proteomes" id="UP001319200">
    <property type="component" value="Unassembled WGS sequence"/>
</dbReference>
<dbReference type="InterPro" id="IPR019861">
    <property type="entry name" value="PorP/SprF_Bacteroidetes"/>
</dbReference>
<feature type="chain" id="PRO_5042986670" evidence="1">
    <location>
        <begin position="30"/>
        <end position="330"/>
    </location>
</feature>
<proteinExistence type="predicted"/>
<keyword evidence="3" id="KW-1185">Reference proteome</keyword>
<protein>
    <submittedName>
        <fullName evidence="2">PorP/SprF family type IX secretion system membrane protein</fullName>
    </submittedName>
</protein>
<keyword evidence="1" id="KW-0732">Signal</keyword>
<dbReference type="EMBL" id="JAHESF010000030">
    <property type="protein sequence ID" value="MBT1699861.1"/>
    <property type="molecule type" value="Genomic_DNA"/>
</dbReference>
<dbReference type="Pfam" id="PF11751">
    <property type="entry name" value="PorP_SprF"/>
    <property type="match status" value="1"/>
</dbReference>
<sequence>MTMQIVKNIRTVVAAMLVACALTNASGQANNTFTQYFQLPYLTNPGFAGLQQYTDIKLGSRQQWNSYDDAPKSYLAAINHPVNFKSVAPAETGASNNKPTTYAGIGGFLIQKNMGGYKDLQAGLSYAVHVPVSSSYRLSLGLTTAYSGVKADLDKFIVRDENDSFYKSIVSNNGSLQYFTVDAGLLLSSDRFMAGYSVLTLSSARLGINKDVDSEDELATRHQVMASYNHVVNADWEAIPSVIFRHDRFAGSSVALNVKARYRSQFWGGLGVDPGNSFSGLVGFSFKNNFSFTYSYEMNVSDVQSYSASAHELMIGISVFGKAKNKLLLW</sequence>
<dbReference type="NCBIfam" id="TIGR03519">
    <property type="entry name" value="T9SS_PorP_fam"/>
    <property type="match status" value="1"/>
</dbReference>
<accession>A0AAP2GKZ3</accession>
<comment type="caution">
    <text evidence="2">The sequence shown here is derived from an EMBL/GenBank/DDBJ whole genome shotgun (WGS) entry which is preliminary data.</text>
</comment>
<gene>
    <name evidence="2" type="ORF">KK083_23440</name>
</gene>
<evidence type="ECO:0000313" key="2">
    <source>
        <dbReference type="EMBL" id="MBT1699861.1"/>
    </source>
</evidence>
<reference evidence="2 3" key="1">
    <citation type="submission" date="2021-05" db="EMBL/GenBank/DDBJ databases">
        <title>A Polyphasic approach of four new species of the genus Ohtaekwangia: Ohtaekwangia histidinii sp. nov., Ohtaekwangia cretensis sp. nov., Ohtaekwangia indiensis sp. nov., Ohtaekwangia reichenbachii sp. nov. from diverse environment.</title>
        <authorList>
            <person name="Octaviana S."/>
        </authorList>
    </citation>
    <scope>NUCLEOTIDE SEQUENCE [LARGE SCALE GENOMIC DNA]</scope>
    <source>
        <strain evidence="2 3">PWU4</strain>
    </source>
</reference>
<evidence type="ECO:0000313" key="3">
    <source>
        <dbReference type="Proteomes" id="UP001319200"/>
    </source>
</evidence>